<evidence type="ECO:0000313" key="4">
    <source>
        <dbReference type="EMBL" id="AXR82999.1"/>
    </source>
</evidence>
<evidence type="ECO:0000256" key="1">
    <source>
        <dbReference type="SAM" id="Phobius"/>
    </source>
</evidence>
<keyword evidence="1" id="KW-1133">Transmembrane helix</keyword>
<dbReference type="KEGG" id="nag:AArcMg_3011"/>
<reference evidence="5" key="1">
    <citation type="submission" date="2018-02" db="EMBL/GenBank/DDBJ databases">
        <title>Phenotypic and genomic properties of facultatively anaerobic sulfur-reducing natronoarchaea from hypersaline soda lakes.</title>
        <authorList>
            <person name="Sorokin D.Y."/>
            <person name="Kublanov I.V."/>
            <person name="Roman P."/>
            <person name="Sinninghe Damste J.S."/>
            <person name="Golyshin P.N."/>
            <person name="Rojo D."/>
            <person name="Ciordia S."/>
            <person name="Mena M.D.C."/>
            <person name="Ferrer M."/>
            <person name="Messina E."/>
            <person name="Smedile F."/>
            <person name="La Spada G."/>
            <person name="La Cono V."/>
            <person name="Yakimov M.M."/>
        </authorList>
    </citation>
    <scope>NUCLEOTIDE SEQUENCE [LARGE SCALE GENOMIC DNA]</scope>
    <source>
        <strain evidence="5">AArc-Mg</strain>
    </source>
</reference>
<keyword evidence="1" id="KW-0472">Membrane</keyword>
<gene>
    <name evidence="4" type="ORF">AArcMg_3011</name>
</gene>
<evidence type="ECO:0000259" key="3">
    <source>
        <dbReference type="Pfam" id="PF24989"/>
    </source>
</evidence>
<keyword evidence="5" id="KW-1185">Reference proteome</keyword>
<proteinExistence type="predicted"/>
<sequence>MRTDVRWPLYSVAASRPRSTVHNRQARSIGRYRVWWFLYSAFAGLSMQTHIVPVGFDYDRLIAPLVRDQVDVDRVILLEGAVGSEANVEYSRNLSRKLETDFRNLLGAETDRFVLEDVYDYDEAFEQAFELITAELDDGNEVWVNVAAMPRTVSFAFATAAHSLMVERQDDREAIHTYYTAPEKYLETELAEELREGIDLLEALIDGWDATEPVETVVGRERIDDRLESVRELLAEFDERGTTIGAKEIDGGHIVELPVASFSNVKPFEELILYKLGEDGEFDSVSELAESLARELNEEYTDSFRSKVIYTVDRLGPGGKGYIEREEHGKSYRTRLSRIGELWVRAHSDSGLGH</sequence>
<dbReference type="Pfam" id="PF19810">
    <property type="entry name" value="HFX_2341_N"/>
    <property type="match status" value="1"/>
</dbReference>
<organism evidence="4 5">
    <name type="scientific">Natrarchaeobaculum sulfurireducens</name>
    <dbReference type="NCBI Taxonomy" id="2044521"/>
    <lineage>
        <taxon>Archaea</taxon>
        <taxon>Methanobacteriati</taxon>
        <taxon>Methanobacteriota</taxon>
        <taxon>Stenosarchaea group</taxon>
        <taxon>Halobacteria</taxon>
        <taxon>Halobacteriales</taxon>
        <taxon>Natrialbaceae</taxon>
        <taxon>Natrarchaeobaculum</taxon>
    </lineage>
</organism>
<feature type="domain" description="HFX-2341-like N-terminal" evidence="2">
    <location>
        <begin position="48"/>
        <end position="185"/>
    </location>
</feature>
<feature type="transmembrane region" description="Helical" evidence="1">
    <location>
        <begin position="34"/>
        <end position="56"/>
    </location>
</feature>
<dbReference type="AlphaFoldDB" id="A0A346PU04"/>
<dbReference type="Proteomes" id="UP000258613">
    <property type="component" value="Chromosome"/>
</dbReference>
<name>A0A346PU04_9EURY</name>
<dbReference type="InterPro" id="IPR056678">
    <property type="entry name" value="DUF7776"/>
</dbReference>
<dbReference type="InterPro" id="IPR046260">
    <property type="entry name" value="HFX_2341-like_N"/>
</dbReference>
<protein>
    <recommendedName>
        <fullName evidence="6">Aspartate kinase</fullName>
    </recommendedName>
</protein>
<dbReference type="Pfam" id="PF24989">
    <property type="entry name" value="DUF7776"/>
    <property type="match status" value="1"/>
</dbReference>
<dbReference type="EMBL" id="CP027033">
    <property type="protein sequence ID" value="AXR82999.1"/>
    <property type="molecule type" value="Genomic_DNA"/>
</dbReference>
<accession>A0A346PU04</accession>
<evidence type="ECO:0000313" key="5">
    <source>
        <dbReference type="Proteomes" id="UP000258613"/>
    </source>
</evidence>
<feature type="domain" description="DUF7776" evidence="3">
    <location>
        <begin position="186"/>
        <end position="263"/>
    </location>
</feature>
<evidence type="ECO:0008006" key="6">
    <source>
        <dbReference type="Google" id="ProtNLM"/>
    </source>
</evidence>
<evidence type="ECO:0000259" key="2">
    <source>
        <dbReference type="Pfam" id="PF19810"/>
    </source>
</evidence>
<keyword evidence="1" id="KW-0812">Transmembrane</keyword>